<evidence type="ECO:0000313" key="2">
    <source>
        <dbReference type="Ensembl" id="ENSVKKP00000008187.1"/>
    </source>
</evidence>
<accession>A0A8D2JFV3</accession>
<sequence>MRLQDQHLARQLMRLRSDINKLKIEQTCHLHRCMLNDATYELEERDELSDLLCDFPLASSFSLSAPLKLIGVTKMNINSRRFSLC</sequence>
<dbReference type="OMA" id="CDGHREM"/>
<dbReference type="PANTHER" id="PTHR32289">
    <property type="entry name" value="PROTEIN FAM167A"/>
    <property type="match status" value="1"/>
</dbReference>
<dbReference type="Pfam" id="PF11652">
    <property type="entry name" value="FAM167"/>
    <property type="match status" value="1"/>
</dbReference>
<keyword evidence="3" id="KW-1185">Reference proteome</keyword>
<comment type="similarity">
    <text evidence="1">Belongs to the FAM167 (SEC) family.</text>
</comment>
<evidence type="ECO:0000256" key="1">
    <source>
        <dbReference type="ARBA" id="ARBA00005489"/>
    </source>
</evidence>
<dbReference type="PANTHER" id="PTHR32289:SF3">
    <property type="entry name" value="PROTEIN FAM167A"/>
    <property type="match status" value="1"/>
</dbReference>
<dbReference type="InterPro" id="IPR024280">
    <property type="entry name" value="FAM167"/>
</dbReference>
<dbReference type="AlphaFoldDB" id="A0A8D2JFV3"/>
<name>A0A8D2JFV3_VARKO</name>
<organism evidence="2 3">
    <name type="scientific">Varanus komodoensis</name>
    <name type="common">Komodo dragon</name>
    <dbReference type="NCBI Taxonomy" id="61221"/>
    <lineage>
        <taxon>Eukaryota</taxon>
        <taxon>Metazoa</taxon>
        <taxon>Chordata</taxon>
        <taxon>Craniata</taxon>
        <taxon>Vertebrata</taxon>
        <taxon>Euteleostomi</taxon>
        <taxon>Lepidosauria</taxon>
        <taxon>Squamata</taxon>
        <taxon>Bifurcata</taxon>
        <taxon>Unidentata</taxon>
        <taxon>Episquamata</taxon>
        <taxon>Toxicofera</taxon>
        <taxon>Anguimorpha</taxon>
        <taxon>Paleoanguimorpha</taxon>
        <taxon>Varanoidea</taxon>
        <taxon>Varanidae</taxon>
        <taxon>Varanus</taxon>
    </lineage>
</organism>
<proteinExistence type="inferred from homology"/>
<dbReference type="Proteomes" id="UP000694545">
    <property type="component" value="Unplaced"/>
</dbReference>
<reference evidence="2" key="2">
    <citation type="submission" date="2025-09" db="UniProtKB">
        <authorList>
            <consortium name="Ensembl"/>
        </authorList>
    </citation>
    <scope>IDENTIFICATION</scope>
</reference>
<dbReference type="Ensembl" id="ENSVKKT00000008400.1">
    <property type="protein sequence ID" value="ENSVKKP00000008187.1"/>
    <property type="gene ID" value="ENSVKKG00000005832.1"/>
</dbReference>
<protein>
    <submittedName>
        <fullName evidence="2">Family with sequence similarity 167 member A</fullName>
    </submittedName>
</protein>
<evidence type="ECO:0000313" key="3">
    <source>
        <dbReference type="Proteomes" id="UP000694545"/>
    </source>
</evidence>
<dbReference type="InterPro" id="IPR051771">
    <property type="entry name" value="FAM167_domain"/>
</dbReference>
<reference evidence="2" key="1">
    <citation type="submission" date="2025-08" db="UniProtKB">
        <authorList>
            <consortium name="Ensembl"/>
        </authorList>
    </citation>
    <scope>IDENTIFICATION</scope>
</reference>